<feature type="domain" description="TF-B3" evidence="7">
    <location>
        <begin position="15"/>
        <end position="108"/>
    </location>
</feature>
<comment type="caution">
    <text evidence="8">The sequence shown here is derived from an EMBL/GenBank/DDBJ whole genome shotgun (WGS) entry which is preliminary data.</text>
</comment>
<feature type="region of interest" description="Disordered" evidence="6">
    <location>
        <begin position="139"/>
        <end position="197"/>
    </location>
</feature>
<dbReference type="SMART" id="SM01019">
    <property type="entry name" value="B3"/>
    <property type="match status" value="1"/>
</dbReference>
<dbReference type="EMBL" id="JBGMDY010000002">
    <property type="protein sequence ID" value="KAL2345782.1"/>
    <property type="molecule type" value="Genomic_DNA"/>
</dbReference>
<evidence type="ECO:0000256" key="2">
    <source>
        <dbReference type="ARBA" id="ARBA00023015"/>
    </source>
</evidence>
<name>A0ABD1NDK5_9FABA</name>
<evidence type="ECO:0000313" key="8">
    <source>
        <dbReference type="EMBL" id="KAL2345782.1"/>
    </source>
</evidence>
<dbReference type="Proteomes" id="UP001603857">
    <property type="component" value="Unassembled WGS sequence"/>
</dbReference>
<reference evidence="8 9" key="1">
    <citation type="submission" date="2024-08" db="EMBL/GenBank/DDBJ databases">
        <title>Insights into the chromosomal genome structure of Flemingia macrophylla.</title>
        <authorList>
            <person name="Ding Y."/>
            <person name="Zhao Y."/>
            <person name="Bi W."/>
            <person name="Wu M."/>
            <person name="Zhao G."/>
            <person name="Gong Y."/>
            <person name="Li W."/>
            <person name="Zhang P."/>
        </authorList>
    </citation>
    <scope>NUCLEOTIDE SEQUENCE [LARGE SCALE GENOMIC DNA]</scope>
    <source>
        <strain evidence="8">DYQJB</strain>
        <tissue evidence="8">Leaf</tissue>
    </source>
</reference>
<evidence type="ECO:0000259" key="7">
    <source>
        <dbReference type="PROSITE" id="PS50863"/>
    </source>
</evidence>
<evidence type="ECO:0000313" key="9">
    <source>
        <dbReference type="Proteomes" id="UP001603857"/>
    </source>
</evidence>
<protein>
    <recommendedName>
        <fullName evidence="7">TF-B3 domain-containing protein</fullName>
    </recommendedName>
</protein>
<dbReference type="SUPFAM" id="SSF101936">
    <property type="entry name" value="DNA-binding pseudobarrel domain"/>
    <property type="match status" value="2"/>
</dbReference>
<dbReference type="Pfam" id="PF02362">
    <property type="entry name" value="B3"/>
    <property type="match status" value="2"/>
</dbReference>
<dbReference type="InterPro" id="IPR050655">
    <property type="entry name" value="Plant_B3_domain"/>
</dbReference>
<sequence>MESAVACCGDKSIVQEFFKVFLLQTGSSQLKLPPSFTKFFNGVIPCKTTLVDHDRKLWDIYLEKIEGSLVFKNGWQQFAKEKGLEDEDFLIFQYDGKSTFDVKIFSRTGCRKVAASASCGKVVPTVILNEDSDLRCNKIQRGSKRKHSSPSLTTYRKSELKETNEESVSEEADEKPVLKGTRPSEEARCKPTRVTEESDNHLEKKPCLTKCVPLQNPDFHIYFDSAWRLKKVELPRKVLNKMNIKLIPNKIIHLRDENDKLWPVLITAGYSDRQFLGSGWSAFQRGSNIQEGSQCDFQFVVDKANEVQELLVRVHSKCLMSWVDCK</sequence>
<dbReference type="InterPro" id="IPR015300">
    <property type="entry name" value="DNA-bd_pseudobarrel_sf"/>
</dbReference>
<dbReference type="PANTHER" id="PTHR31920:SF149">
    <property type="entry name" value="B3 DOMAIN-CONTAINING PROTEIN OS01G0723500-LIKE ISOFORM X1"/>
    <property type="match status" value="1"/>
</dbReference>
<dbReference type="GO" id="GO:0005634">
    <property type="term" value="C:nucleus"/>
    <property type="evidence" value="ECO:0007669"/>
    <property type="project" value="UniProtKB-SubCell"/>
</dbReference>
<dbReference type="GO" id="GO:0003677">
    <property type="term" value="F:DNA binding"/>
    <property type="evidence" value="ECO:0007669"/>
    <property type="project" value="UniProtKB-KW"/>
</dbReference>
<dbReference type="InterPro" id="IPR003340">
    <property type="entry name" value="B3_DNA-bd"/>
</dbReference>
<dbReference type="CDD" id="cd10017">
    <property type="entry name" value="B3_DNA"/>
    <property type="match status" value="1"/>
</dbReference>
<evidence type="ECO:0000256" key="4">
    <source>
        <dbReference type="ARBA" id="ARBA00023163"/>
    </source>
</evidence>
<feature type="compositionally biased region" description="Basic and acidic residues" evidence="6">
    <location>
        <begin position="174"/>
        <end position="197"/>
    </location>
</feature>
<evidence type="ECO:0000256" key="6">
    <source>
        <dbReference type="SAM" id="MobiDB-lite"/>
    </source>
</evidence>
<dbReference type="Gene3D" id="2.40.330.10">
    <property type="entry name" value="DNA-binding pseudobarrel domain"/>
    <property type="match status" value="2"/>
</dbReference>
<evidence type="ECO:0000256" key="1">
    <source>
        <dbReference type="ARBA" id="ARBA00004123"/>
    </source>
</evidence>
<proteinExistence type="predicted"/>
<keyword evidence="5" id="KW-0539">Nucleus</keyword>
<keyword evidence="9" id="KW-1185">Reference proteome</keyword>
<organism evidence="8 9">
    <name type="scientific">Flemingia macrophylla</name>
    <dbReference type="NCBI Taxonomy" id="520843"/>
    <lineage>
        <taxon>Eukaryota</taxon>
        <taxon>Viridiplantae</taxon>
        <taxon>Streptophyta</taxon>
        <taxon>Embryophyta</taxon>
        <taxon>Tracheophyta</taxon>
        <taxon>Spermatophyta</taxon>
        <taxon>Magnoliopsida</taxon>
        <taxon>eudicotyledons</taxon>
        <taxon>Gunneridae</taxon>
        <taxon>Pentapetalae</taxon>
        <taxon>rosids</taxon>
        <taxon>fabids</taxon>
        <taxon>Fabales</taxon>
        <taxon>Fabaceae</taxon>
        <taxon>Papilionoideae</taxon>
        <taxon>50 kb inversion clade</taxon>
        <taxon>NPAAA clade</taxon>
        <taxon>indigoferoid/millettioid clade</taxon>
        <taxon>Phaseoleae</taxon>
        <taxon>Flemingia</taxon>
    </lineage>
</organism>
<evidence type="ECO:0000256" key="3">
    <source>
        <dbReference type="ARBA" id="ARBA00023125"/>
    </source>
</evidence>
<dbReference type="PANTHER" id="PTHR31920">
    <property type="entry name" value="B3 DOMAIN-CONTAINING"/>
    <property type="match status" value="1"/>
</dbReference>
<keyword evidence="2" id="KW-0805">Transcription regulation</keyword>
<dbReference type="PROSITE" id="PS50863">
    <property type="entry name" value="B3"/>
    <property type="match status" value="2"/>
</dbReference>
<comment type="subcellular location">
    <subcellularLocation>
        <location evidence="1">Nucleus</location>
    </subcellularLocation>
</comment>
<keyword evidence="4" id="KW-0804">Transcription</keyword>
<gene>
    <name evidence="8" type="ORF">Fmac_007067</name>
</gene>
<accession>A0ABD1NDK5</accession>
<evidence type="ECO:0000256" key="5">
    <source>
        <dbReference type="ARBA" id="ARBA00023242"/>
    </source>
</evidence>
<feature type="domain" description="TF-B3" evidence="7">
    <location>
        <begin position="217"/>
        <end position="315"/>
    </location>
</feature>
<dbReference type="AlphaFoldDB" id="A0ABD1NDK5"/>
<keyword evidence="3" id="KW-0238">DNA-binding</keyword>